<dbReference type="EMBL" id="JACIVC010000066">
    <property type="protein sequence ID" value="MBB1070266.1"/>
    <property type="molecule type" value="Genomic_DNA"/>
</dbReference>
<dbReference type="AlphaFoldDB" id="A0A7W3TT83"/>
<gene>
    <name evidence="6 8" type="primary">nusB</name>
    <name evidence="8" type="ORF">H5S40_08890</name>
    <name evidence="9" type="ORF">H5S41_11030</name>
</gene>
<dbReference type="Proteomes" id="UP000547628">
    <property type="component" value="Unassembled WGS sequence"/>
</dbReference>
<dbReference type="HAMAP" id="MF_00073">
    <property type="entry name" value="NusB"/>
    <property type="match status" value="1"/>
</dbReference>
<dbReference type="GO" id="GO:0006353">
    <property type="term" value="P:DNA-templated transcription termination"/>
    <property type="evidence" value="ECO:0007669"/>
    <property type="project" value="UniProtKB-UniRule"/>
</dbReference>
<feature type="domain" description="NusB/RsmB/TIM44" evidence="7">
    <location>
        <begin position="8"/>
        <end position="132"/>
    </location>
</feature>
<evidence type="ECO:0000256" key="5">
    <source>
        <dbReference type="ARBA" id="ARBA00023163"/>
    </source>
</evidence>
<name>A0A7W3TT83_9LACO</name>
<evidence type="ECO:0000313" key="9">
    <source>
        <dbReference type="EMBL" id="MBB1124466.1"/>
    </source>
</evidence>
<comment type="caution">
    <text evidence="8">The sequence shown here is derived from an EMBL/GenBank/DDBJ whole genome shotgun (WGS) entry which is preliminary data.</text>
</comment>
<evidence type="ECO:0000259" key="7">
    <source>
        <dbReference type="Pfam" id="PF01029"/>
    </source>
</evidence>
<sequence>MSLNRHMIREEAFQVLFALQSDPEADIQTVYEAIPHHDEKQIPAYLMTLVNGVREHQEQLDEQINGLLARGWTLGRLAKPDLIILRLALFEMQYAENVPAVVAINEALELTKTFSSDKSRKFINGALGKFEKQESLNN</sequence>
<evidence type="ECO:0000313" key="11">
    <source>
        <dbReference type="Proteomes" id="UP000547628"/>
    </source>
</evidence>
<comment type="function">
    <text evidence="6">Involved in transcription antitermination. Required for transcription of ribosomal RNA (rRNA) genes. Binds specifically to the boxA antiterminator sequence of the ribosomal RNA (rrn) operons.</text>
</comment>
<dbReference type="SUPFAM" id="SSF48013">
    <property type="entry name" value="NusB-like"/>
    <property type="match status" value="1"/>
</dbReference>
<dbReference type="Proteomes" id="UP000518316">
    <property type="component" value="Unassembled WGS sequence"/>
</dbReference>
<proteinExistence type="inferred from homology"/>
<keyword evidence="4 6" id="KW-0805">Transcription regulation</keyword>
<evidence type="ECO:0000313" key="10">
    <source>
        <dbReference type="Proteomes" id="UP000518316"/>
    </source>
</evidence>
<evidence type="ECO:0000313" key="8">
    <source>
        <dbReference type="EMBL" id="MBB1070266.1"/>
    </source>
</evidence>
<dbReference type="EMBL" id="JACIVD010000076">
    <property type="protein sequence ID" value="MBB1124466.1"/>
    <property type="molecule type" value="Genomic_DNA"/>
</dbReference>
<dbReference type="GO" id="GO:0003723">
    <property type="term" value="F:RNA binding"/>
    <property type="evidence" value="ECO:0007669"/>
    <property type="project" value="UniProtKB-UniRule"/>
</dbReference>
<dbReference type="GO" id="GO:0031564">
    <property type="term" value="P:transcription antitermination"/>
    <property type="evidence" value="ECO:0007669"/>
    <property type="project" value="UniProtKB-KW"/>
</dbReference>
<keyword evidence="3 6" id="KW-0694">RNA-binding</keyword>
<dbReference type="RefSeq" id="WP_182598735.1">
    <property type="nucleotide sequence ID" value="NZ_JACIVC010000066.1"/>
</dbReference>
<dbReference type="NCBIfam" id="NF001223">
    <property type="entry name" value="PRK00202.1-1"/>
    <property type="match status" value="1"/>
</dbReference>
<dbReference type="PANTHER" id="PTHR11078">
    <property type="entry name" value="N UTILIZATION SUBSTANCE PROTEIN B-RELATED"/>
    <property type="match status" value="1"/>
</dbReference>
<reference evidence="10 11" key="1">
    <citation type="submission" date="2020-07" db="EMBL/GenBank/DDBJ databases">
        <title>Description of Limosilactobacillus balticus sp. nov., Limosilactobacillus agrestis sp. nov., Limosilactobacillus albertensis sp. nov., Limosilactobacillus rudii sp. nov., Limosilactobacillus fastidiosus sp. nov., five novel Limosilactobacillus species isolated from the vertebrate gastrointestinal tract, and proposal of 6 subspecies of Limosilactobacillus reuteri adapted to the gastrointestinal tract of specific vertebrate hosts.</title>
        <authorList>
            <person name="Li F."/>
            <person name="Cheng C."/>
            <person name="Zheng J."/>
            <person name="Quevedo R.M."/>
            <person name="Li J."/>
            <person name="Roos S."/>
            <person name="Gaenzle M.G."/>
            <person name="Walter J."/>
        </authorList>
    </citation>
    <scope>NUCLEOTIDE SEQUENCE [LARGE SCALE GENOMIC DNA]</scope>
    <source>
        <strain evidence="9 11">Lr3000</strain>
        <strain evidence="8 10">RRLNB_1_1</strain>
    </source>
</reference>
<dbReference type="InterPro" id="IPR035926">
    <property type="entry name" value="NusB-like_sf"/>
</dbReference>
<dbReference type="Gene3D" id="1.10.940.10">
    <property type="entry name" value="NusB-like"/>
    <property type="match status" value="1"/>
</dbReference>
<accession>A0A7W3TT83</accession>
<keyword evidence="2 6" id="KW-0889">Transcription antitermination</keyword>
<dbReference type="InterPro" id="IPR006027">
    <property type="entry name" value="NusB_RsmB_TIM44"/>
</dbReference>
<evidence type="ECO:0000256" key="4">
    <source>
        <dbReference type="ARBA" id="ARBA00023015"/>
    </source>
</evidence>
<protein>
    <recommendedName>
        <fullName evidence="6">Transcription antitermination protein NusB</fullName>
    </recommendedName>
    <alternativeName>
        <fullName evidence="6">Antitermination factor NusB</fullName>
    </alternativeName>
</protein>
<evidence type="ECO:0000256" key="3">
    <source>
        <dbReference type="ARBA" id="ARBA00022884"/>
    </source>
</evidence>
<dbReference type="Pfam" id="PF01029">
    <property type="entry name" value="NusB"/>
    <property type="match status" value="1"/>
</dbReference>
<comment type="similarity">
    <text evidence="1 6">Belongs to the NusB family.</text>
</comment>
<evidence type="ECO:0000256" key="2">
    <source>
        <dbReference type="ARBA" id="ARBA00022814"/>
    </source>
</evidence>
<dbReference type="InterPro" id="IPR011605">
    <property type="entry name" value="NusB_fam"/>
</dbReference>
<keyword evidence="5 6" id="KW-0804">Transcription</keyword>
<dbReference type="PANTHER" id="PTHR11078:SF3">
    <property type="entry name" value="ANTITERMINATION NUSB DOMAIN-CONTAINING PROTEIN"/>
    <property type="match status" value="1"/>
</dbReference>
<evidence type="ECO:0000256" key="6">
    <source>
        <dbReference type="HAMAP-Rule" id="MF_00073"/>
    </source>
</evidence>
<dbReference type="NCBIfam" id="TIGR01951">
    <property type="entry name" value="nusB"/>
    <property type="match status" value="1"/>
</dbReference>
<keyword evidence="10" id="KW-1185">Reference proteome</keyword>
<evidence type="ECO:0000256" key="1">
    <source>
        <dbReference type="ARBA" id="ARBA00005952"/>
    </source>
</evidence>
<organism evidence="8 10">
    <name type="scientific">Limosilactobacillus albertensis</name>
    <dbReference type="NCBI Taxonomy" id="2759752"/>
    <lineage>
        <taxon>Bacteria</taxon>
        <taxon>Bacillati</taxon>
        <taxon>Bacillota</taxon>
        <taxon>Bacilli</taxon>
        <taxon>Lactobacillales</taxon>
        <taxon>Lactobacillaceae</taxon>
        <taxon>Limosilactobacillus</taxon>
    </lineage>
</organism>
<dbReference type="GO" id="GO:0005829">
    <property type="term" value="C:cytosol"/>
    <property type="evidence" value="ECO:0007669"/>
    <property type="project" value="TreeGrafter"/>
</dbReference>